<dbReference type="Proteomes" id="UP000029914">
    <property type="component" value="Chromosome"/>
</dbReference>
<evidence type="ECO:0000259" key="3">
    <source>
        <dbReference type="Pfam" id="PF20014"/>
    </source>
</evidence>
<proteinExistence type="predicted"/>
<name>A0A097IJC6_9CORY</name>
<dbReference type="EMBL" id="CP006764">
    <property type="protein sequence ID" value="AIT62208.1"/>
    <property type="molecule type" value="Genomic_DNA"/>
</dbReference>
<keyword evidence="5" id="KW-1185">Reference proteome</keyword>
<evidence type="ECO:0000313" key="5">
    <source>
        <dbReference type="Proteomes" id="UP000029914"/>
    </source>
</evidence>
<accession>A0A097IJC6</accession>
<feature type="domain" description="GTPase-associated protein 1 middle" evidence="3">
    <location>
        <begin position="174"/>
        <end position="231"/>
    </location>
</feature>
<dbReference type="RefSeq" id="WP_020384555.1">
    <property type="nucleotide sequence ID" value="NZ_AQUX01000002.1"/>
</dbReference>
<feature type="domain" description="GTPase-associated protein 1 N-terminal" evidence="2">
    <location>
        <begin position="15"/>
        <end position="139"/>
    </location>
</feature>
<feature type="region of interest" description="Disordered" evidence="1">
    <location>
        <begin position="308"/>
        <end position="367"/>
    </location>
</feature>
<dbReference type="Pfam" id="PF20014">
    <property type="entry name" value="GAP1-M"/>
    <property type="match status" value="1"/>
</dbReference>
<dbReference type="InterPro" id="IPR045402">
    <property type="entry name" value="GAP1-N2"/>
</dbReference>
<feature type="compositionally biased region" description="Basic and acidic residues" evidence="1">
    <location>
        <begin position="343"/>
        <end position="363"/>
    </location>
</feature>
<dbReference type="Pfam" id="PF20013">
    <property type="entry name" value="GAP1-N2"/>
    <property type="match status" value="1"/>
</dbReference>
<sequence>MTDSGSARCSGFFTYAAFAAADGQPAGWRVGQLDGISREDAQQLLGQIPSYLAGEAPVPRYAGEEELKQLVHRAVWRRSPVDQETMLFIHSTPAGTDASGRPSNVFTSVYVFGEGAQIDCHPVALVNSPSLLRPFNKEVNHRRIESRELAVDPSVTPRLALEHLIAETRRSLDHVRSIAATVLDTIQTQAPRVVLADDPKNAWAWLTLITSALDEGTARNVQFSTYERAHTIDGEGPPKYGIWVIPRDDAAKVAENFSNVDVIDVLSGVTRGSLQEQRPSLVVETGQEIPVTELSELFVSEVTSPSAAETLATSPRISERVTPPTAQQPAVAQESQPGPPVAEPRKNPFDKSAEGGTVVEKRPFKQSLPPRVRTQAAEIREISPERIAYLHALLDRHRSRSMWVRESEERGWPGLIEVLLATTDNRGELRRLQVRAFGYAVVALVQAPDRWVEVGWLPWWRLEDDFELRAGAKGLAQQEMWEVPVRNFNEAFEMLRQQPLQRALRDLLESLGTQPRQPDYPRPTIR</sequence>
<evidence type="ECO:0000313" key="4">
    <source>
        <dbReference type="EMBL" id="AIT62208.1"/>
    </source>
</evidence>
<dbReference type="eggNOG" id="ENOG5031JK4">
    <property type="taxonomic scope" value="Bacteria"/>
</dbReference>
<feature type="compositionally biased region" description="Polar residues" evidence="1">
    <location>
        <begin position="324"/>
        <end position="336"/>
    </location>
</feature>
<dbReference type="HOGENOM" id="CLU_517521_0_0_11"/>
<dbReference type="AlphaFoldDB" id="A0A097IJC6"/>
<dbReference type="InterPro" id="IPR045401">
    <property type="entry name" value="GAP1-M"/>
</dbReference>
<organism evidence="4 5">
    <name type="scientific">Corynebacterium doosanense CAU 212 = DSM 45436</name>
    <dbReference type="NCBI Taxonomy" id="558173"/>
    <lineage>
        <taxon>Bacteria</taxon>
        <taxon>Bacillati</taxon>
        <taxon>Actinomycetota</taxon>
        <taxon>Actinomycetes</taxon>
        <taxon>Mycobacteriales</taxon>
        <taxon>Corynebacteriaceae</taxon>
        <taxon>Corynebacterium</taxon>
    </lineage>
</organism>
<evidence type="ECO:0000256" key="1">
    <source>
        <dbReference type="SAM" id="MobiDB-lite"/>
    </source>
</evidence>
<dbReference type="KEGG" id="cdo:CDOO_02730"/>
<evidence type="ECO:0000259" key="2">
    <source>
        <dbReference type="Pfam" id="PF20013"/>
    </source>
</evidence>
<protein>
    <submittedName>
        <fullName evidence="4">Uncharacterized protein</fullName>
    </submittedName>
</protein>
<gene>
    <name evidence="4" type="ORF">CDOO_02730</name>
</gene>
<dbReference type="STRING" id="558173.CDOO_02730"/>
<dbReference type="OrthoDB" id="3250392at2"/>
<reference evidence="4 5" key="1">
    <citation type="submission" date="2013-09" db="EMBL/GenBank/DDBJ databases">
        <title>Complete genome sequence of Corynebacterium doosanense CAU 212(T) (=DSM 45436(T)), isolated from activated sludge.</title>
        <authorList>
            <person name="Schaffert L."/>
            <person name="Albersmeier A."/>
            <person name="Kalinowski J."/>
            <person name="Ruckert C."/>
        </authorList>
    </citation>
    <scope>NUCLEOTIDE SEQUENCE [LARGE SCALE GENOMIC DNA]</scope>
    <source>
        <strain evidence="4 5">CAU 212</strain>
    </source>
</reference>